<dbReference type="Proteomes" id="UP000780721">
    <property type="component" value="Unassembled WGS sequence"/>
</dbReference>
<gene>
    <name evidence="15 19" type="primary">trmD</name>
    <name evidence="19" type="ORF">HXM90_06285</name>
    <name evidence="20" type="ORF">HXM91_01255</name>
</gene>
<evidence type="ECO:0000256" key="11">
    <source>
        <dbReference type="ARBA" id="ARBA00022694"/>
    </source>
</evidence>
<keyword evidence="8 15" id="KW-0489">Methyltransferase</keyword>
<dbReference type="AlphaFoldDB" id="A0A930DNB1"/>
<name>A0A930DNB1_9FIRM</name>
<dbReference type="InterPro" id="IPR029028">
    <property type="entry name" value="Alpha/beta_knot_MTases"/>
</dbReference>
<evidence type="ECO:0000313" key="20">
    <source>
        <dbReference type="EMBL" id="MBF1304502.1"/>
    </source>
</evidence>
<dbReference type="Gene3D" id="3.40.1280.10">
    <property type="match status" value="1"/>
</dbReference>
<dbReference type="PANTHER" id="PTHR46417:SF1">
    <property type="entry name" value="TRNA (GUANINE-N(1)-)-METHYLTRANSFERASE"/>
    <property type="match status" value="1"/>
</dbReference>
<keyword evidence="11 15" id="KW-0819">tRNA processing</keyword>
<dbReference type="InterPro" id="IPR023148">
    <property type="entry name" value="tRNA_m1G_MeTrfase_C_sf"/>
</dbReference>
<evidence type="ECO:0000256" key="1">
    <source>
        <dbReference type="ARBA" id="ARBA00002634"/>
    </source>
</evidence>
<reference evidence="19" key="1">
    <citation type="submission" date="2020-04" db="EMBL/GenBank/DDBJ databases">
        <title>Deep metagenomics examines the oral microbiome during advanced dental caries in children, revealing novel taxa and co-occurrences with host molecules.</title>
        <authorList>
            <person name="Baker J.L."/>
            <person name="Morton J.T."/>
            <person name="Dinis M."/>
            <person name="Alvarez R."/>
            <person name="Tran N.C."/>
            <person name="Knight R."/>
            <person name="Edlund A."/>
        </authorList>
    </citation>
    <scope>NUCLEOTIDE SEQUENCE</scope>
    <source>
        <strain evidence="19">JCVI_38_bin.19</strain>
        <strain evidence="20">JCVI_48_bin.5</strain>
    </source>
</reference>
<evidence type="ECO:0000256" key="9">
    <source>
        <dbReference type="ARBA" id="ARBA00022679"/>
    </source>
</evidence>
<dbReference type="PIRSF" id="PIRSF000386">
    <property type="entry name" value="tRNA_mtase"/>
    <property type="match status" value="1"/>
</dbReference>
<dbReference type="FunFam" id="3.40.1280.10:FF:000001">
    <property type="entry name" value="tRNA (guanine-N(1)-)-methyltransferase"/>
    <property type="match status" value="1"/>
</dbReference>
<feature type="binding site" evidence="15 16">
    <location>
        <position position="114"/>
    </location>
    <ligand>
        <name>S-adenosyl-L-methionine</name>
        <dbReference type="ChEBI" id="CHEBI:59789"/>
    </ligand>
</feature>
<evidence type="ECO:0000256" key="15">
    <source>
        <dbReference type="HAMAP-Rule" id="MF_00605"/>
    </source>
</evidence>
<dbReference type="RefSeq" id="WP_304071903.1">
    <property type="nucleotide sequence ID" value="NZ_JABZRA010000080.1"/>
</dbReference>
<evidence type="ECO:0000313" key="21">
    <source>
        <dbReference type="Proteomes" id="UP000775770"/>
    </source>
</evidence>
<dbReference type="FunFam" id="1.10.1270.20:FF:000001">
    <property type="entry name" value="tRNA (guanine-N(1)-)-methyltransferase"/>
    <property type="match status" value="1"/>
</dbReference>
<comment type="subcellular location">
    <subcellularLocation>
        <location evidence="2 15 17">Cytoplasm</location>
    </subcellularLocation>
</comment>
<accession>A0A930DNB1</accession>
<evidence type="ECO:0000259" key="18">
    <source>
        <dbReference type="Pfam" id="PF01746"/>
    </source>
</evidence>
<comment type="caution">
    <text evidence="19">The sequence shown here is derived from an EMBL/GenBank/DDBJ whole genome shotgun (WGS) entry which is preliminary data.</text>
</comment>
<organism evidence="19 21">
    <name type="scientific">Oribacterium sinus</name>
    <dbReference type="NCBI Taxonomy" id="237576"/>
    <lineage>
        <taxon>Bacteria</taxon>
        <taxon>Bacillati</taxon>
        <taxon>Bacillota</taxon>
        <taxon>Clostridia</taxon>
        <taxon>Lachnospirales</taxon>
        <taxon>Lachnospiraceae</taxon>
        <taxon>Oribacterium</taxon>
    </lineage>
</organism>
<evidence type="ECO:0000313" key="19">
    <source>
        <dbReference type="EMBL" id="MBF1273010.1"/>
    </source>
</evidence>
<dbReference type="NCBIfam" id="NF000648">
    <property type="entry name" value="PRK00026.1"/>
    <property type="match status" value="1"/>
</dbReference>
<dbReference type="PANTHER" id="PTHR46417">
    <property type="entry name" value="TRNA (GUANINE-N(1)-)-METHYLTRANSFERASE"/>
    <property type="match status" value="1"/>
</dbReference>
<evidence type="ECO:0000256" key="8">
    <source>
        <dbReference type="ARBA" id="ARBA00022603"/>
    </source>
</evidence>
<comment type="similarity">
    <text evidence="3 15 17">Belongs to the RNA methyltransferase TrmD family.</text>
</comment>
<keyword evidence="9 15" id="KW-0808">Transferase</keyword>
<keyword evidence="7 15" id="KW-0963">Cytoplasm</keyword>
<evidence type="ECO:0000256" key="14">
    <source>
        <dbReference type="ARBA" id="ARBA00047783"/>
    </source>
</evidence>
<dbReference type="CDD" id="cd18080">
    <property type="entry name" value="TrmD-like"/>
    <property type="match status" value="1"/>
</dbReference>
<protein>
    <recommendedName>
        <fullName evidence="6 15">tRNA (guanine-N(1)-)-methyltransferase</fullName>
        <ecNumber evidence="5 15">2.1.1.228</ecNumber>
    </recommendedName>
    <alternativeName>
        <fullName evidence="12 15">M1G-methyltransferase</fullName>
    </alternativeName>
    <alternativeName>
        <fullName evidence="13 15">tRNA [GM37] methyltransferase</fullName>
    </alternativeName>
</protein>
<sequence>MSKFTVFTLFPEQIENALSHSIMKRAMEDEKLSLNCVNIRDFTEDPHGHVDDAPFGGGAGMLMQVQPIVSAFEDLVQREGRPDRVIYCSPRGKVFHQGMAMELAKEEHILFLCGHYEGIDQRALDILEVEEVSIGDYVLTGGELPAVIMIDAIARLQDGVLNKKESFEEESFSQGLLEYPQYTRPRRFQDREVPEILLSGDHKKIRQWRWEESLRVTKKQRPELYEKYREENPELFIEKRSGRDQKLKQSR</sequence>
<dbReference type="GO" id="GO:0005829">
    <property type="term" value="C:cytosol"/>
    <property type="evidence" value="ECO:0007669"/>
    <property type="project" value="TreeGrafter"/>
</dbReference>
<dbReference type="SUPFAM" id="SSF75217">
    <property type="entry name" value="alpha/beta knot"/>
    <property type="match status" value="1"/>
</dbReference>
<comment type="subunit">
    <text evidence="4 15 17">Homodimer.</text>
</comment>
<evidence type="ECO:0000256" key="16">
    <source>
        <dbReference type="PIRSR" id="PIRSR000386-1"/>
    </source>
</evidence>
<evidence type="ECO:0000256" key="5">
    <source>
        <dbReference type="ARBA" id="ARBA00012807"/>
    </source>
</evidence>
<dbReference type="Proteomes" id="UP000775770">
    <property type="component" value="Unassembled WGS sequence"/>
</dbReference>
<evidence type="ECO:0000256" key="13">
    <source>
        <dbReference type="ARBA" id="ARBA00033392"/>
    </source>
</evidence>
<dbReference type="GO" id="GO:0052906">
    <property type="term" value="F:tRNA (guanine(37)-N1)-methyltransferase activity"/>
    <property type="evidence" value="ECO:0007669"/>
    <property type="project" value="UniProtKB-UniRule"/>
</dbReference>
<proteinExistence type="inferred from homology"/>
<evidence type="ECO:0000256" key="3">
    <source>
        <dbReference type="ARBA" id="ARBA00007630"/>
    </source>
</evidence>
<feature type="domain" description="tRNA methyltransferase TRMD/TRM10-type" evidence="18">
    <location>
        <begin position="3"/>
        <end position="227"/>
    </location>
</feature>
<keyword evidence="10 15" id="KW-0949">S-adenosyl-L-methionine</keyword>
<feature type="binding site" evidence="15 16">
    <location>
        <begin position="134"/>
        <end position="139"/>
    </location>
    <ligand>
        <name>S-adenosyl-L-methionine</name>
        <dbReference type="ChEBI" id="CHEBI:59789"/>
    </ligand>
</feature>
<dbReference type="InterPro" id="IPR016009">
    <property type="entry name" value="tRNA_MeTrfase_TRMD/TRM10"/>
</dbReference>
<dbReference type="InterPro" id="IPR029026">
    <property type="entry name" value="tRNA_m1G_MTases_N"/>
</dbReference>
<dbReference type="NCBIfam" id="TIGR00088">
    <property type="entry name" value="trmD"/>
    <property type="match status" value="1"/>
</dbReference>
<evidence type="ECO:0000256" key="12">
    <source>
        <dbReference type="ARBA" id="ARBA00029736"/>
    </source>
</evidence>
<dbReference type="EC" id="2.1.1.228" evidence="5 15"/>
<evidence type="ECO:0000256" key="4">
    <source>
        <dbReference type="ARBA" id="ARBA00011738"/>
    </source>
</evidence>
<evidence type="ECO:0000256" key="2">
    <source>
        <dbReference type="ARBA" id="ARBA00004496"/>
    </source>
</evidence>
<evidence type="ECO:0000256" key="10">
    <source>
        <dbReference type="ARBA" id="ARBA00022691"/>
    </source>
</evidence>
<comment type="function">
    <text evidence="1 15 17">Specifically methylates guanosine-37 in various tRNAs.</text>
</comment>
<dbReference type="InterPro" id="IPR002649">
    <property type="entry name" value="tRNA_m1G_MeTrfase_TrmD"/>
</dbReference>
<dbReference type="GO" id="GO:0002939">
    <property type="term" value="P:tRNA N1-guanine methylation"/>
    <property type="evidence" value="ECO:0007669"/>
    <property type="project" value="TreeGrafter"/>
</dbReference>
<comment type="catalytic activity">
    <reaction evidence="14 15 17">
        <text>guanosine(37) in tRNA + S-adenosyl-L-methionine = N(1)-methylguanosine(37) in tRNA + S-adenosyl-L-homocysteine + H(+)</text>
        <dbReference type="Rhea" id="RHEA:36899"/>
        <dbReference type="Rhea" id="RHEA-COMP:10145"/>
        <dbReference type="Rhea" id="RHEA-COMP:10147"/>
        <dbReference type="ChEBI" id="CHEBI:15378"/>
        <dbReference type="ChEBI" id="CHEBI:57856"/>
        <dbReference type="ChEBI" id="CHEBI:59789"/>
        <dbReference type="ChEBI" id="CHEBI:73542"/>
        <dbReference type="ChEBI" id="CHEBI:74269"/>
        <dbReference type="EC" id="2.1.1.228"/>
    </reaction>
</comment>
<evidence type="ECO:0000256" key="6">
    <source>
        <dbReference type="ARBA" id="ARBA00014679"/>
    </source>
</evidence>
<evidence type="ECO:0000256" key="7">
    <source>
        <dbReference type="ARBA" id="ARBA00022490"/>
    </source>
</evidence>
<dbReference type="HAMAP" id="MF_00605">
    <property type="entry name" value="TrmD"/>
    <property type="match status" value="1"/>
</dbReference>
<dbReference type="EMBL" id="JABZRB010000017">
    <property type="protein sequence ID" value="MBF1304502.1"/>
    <property type="molecule type" value="Genomic_DNA"/>
</dbReference>
<dbReference type="Pfam" id="PF01746">
    <property type="entry name" value="tRNA_m1G_MT"/>
    <property type="match status" value="1"/>
</dbReference>
<dbReference type="Gene3D" id="1.10.1270.20">
    <property type="entry name" value="tRNA(m1g37)methyltransferase, domain 2"/>
    <property type="match status" value="1"/>
</dbReference>
<evidence type="ECO:0000256" key="17">
    <source>
        <dbReference type="RuleBase" id="RU003464"/>
    </source>
</evidence>
<dbReference type="EMBL" id="JABZRA010000080">
    <property type="protein sequence ID" value="MBF1273010.1"/>
    <property type="molecule type" value="Genomic_DNA"/>
</dbReference>